<accession>A0A955L6L1</accession>
<dbReference type="EMBL" id="JAGQLK010000098">
    <property type="protein sequence ID" value="MCA9383603.1"/>
    <property type="molecule type" value="Genomic_DNA"/>
</dbReference>
<gene>
    <name evidence="1" type="ORF">KC909_04500</name>
</gene>
<proteinExistence type="predicted"/>
<evidence type="ECO:0000313" key="2">
    <source>
        <dbReference type="Proteomes" id="UP000783287"/>
    </source>
</evidence>
<organism evidence="1 2">
    <name type="scientific">Candidatus Dojkabacteria bacterium</name>
    <dbReference type="NCBI Taxonomy" id="2099670"/>
    <lineage>
        <taxon>Bacteria</taxon>
        <taxon>Candidatus Dojkabacteria</taxon>
    </lineage>
</organism>
<evidence type="ECO:0000313" key="1">
    <source>
        <dbReference type="EMBL" id="MCA9383603.1"/>
    </source>
</evidence>
<feature type="non-terminal residue" evidence="1">
    <location>
        <position position="78"/>
    </location>
</feature>
<name>A0A955L6L1_9BACT</name>
<protein>
    <submittedName>
        <fullName evidence="1">Uncharacterized protein</fullName>
    </submittedName>
</protein>
<dbReference type="Proteomes" id="UP000783287">
    <property type="component" value="Unassembled WGS sequence"/>
</dbReference>
<sequence>MQFEPIQDEYWENRDSYSEFLDIYCEKCGTHIALYQKDGPGELRRMYVDRIHAPEDIKDNVSAQIDLTCKSCNRLIAT</sequence>
<comment type="caution">
    <text evidence="1">The sequence shown here is derived from an EMBL/GenBank/DDBJ whole genome shotgun (WGS) entry which is preliminary data.</text>
</comment>
<dbReference type="AlphaFoldDB" id="A0A955L6L1"/>
<reference evidence="1" key="2">
    <citation type="journal article" date="2021" name="Microbiome">
        <title>Successional dynamics and alternative stable states in a saline activated sludge microbial community over 9 years.</title>
        <authorList>
            <person name="Wang Y."/>
            <person name="Ye J."/>
            <person name="Ju F."/>
            <person name="Liu L."/>
            <person name="Boyd J.A."/>
            <person name="Deng Y."/>
            <person name="Parks D.H."/>
            <person name="Jiang X."/>
            <person name="Yin X."/>
            <person name="Woodcroft B.J."/>
            <person name="Tyson G.W."/>
            <person name="Hugenholtz P."/>
            <person name="Polz M.F."/>
            <person name="Zhang T."/>
        </authorList>
    </citation>
    <scope>NUCLEOTIDE SEQUENCE</scope>
    <source>
        <strain evidence="1">HKST-UBA14</strain>
    </source>
</reference>
<reference evidence="1" key="1">
    <citation type="submission" date="2020-04" db="EMBL/GenBank/DDBJ databases">
        <authorList>
            <person name="Zhang T."/>
        </authorList>
    </citation>
    <scope>NUCLEOTIDE SEQUENCE</scope>
    <source>
        <strain evidence="1">HKST-UBA14</strain>
    </source>
</reference>